<accession>A0A392Q1Y7</accession>
<organism evidence="1 2">
    <name type="scientific">Trifolium medium</name>
    <dbReference type="NCBI Taxonomy" id="97028"/>
    <lineage>
        <taxon>Eukaryota</taxon>
        <taxon>Viridiplantae</taxon>
        <taxon>Streptophyta</taxon>
        <taxon>Embryophyta</taxon>
        <taxon>Tracheophyta</taxon>
        <taxon>Spermatophyta</taxon>
        <taxon>Magnoliopsida</taxon>
        <taxon>eudicotyledons</taxon>
        <taxon>Gunneridae</taxon>
        <taxon>Pentapetalae</taxon>
        <taxon>rosids</taxon>
        <taxon>fabids</taxon>
        <taxon>Fabales</taxon>
        <taxon>Fabaceae</taxon>
        <taxon>Papilionoideae</taxon>
        <taxon>50 kb inversion clade</taxon>
        <taxon>NPAAA clade</taxon>
        <taxon>Hologalegina</taxon>
        <taxon>IRL clade</taxon>
        <taxon>Trifolieae</taxon>
        <taxon>Trifolium</taxon>
    </lineage>
</organism>
<dbReference type="Proteomes" id="UP000265520">
    <property type="component" value="Unassembled WGS sequence"/>
</dbReference>
<keyword evidence="2" id="KW-1185">Reference proteome</keyword>
<dbReference type="PANTHER" id="PTHR47074">
    <property type="entry name" value="BNAC02G40300D PROTEIN"/>
    <property type="match status" value="1"/>
</dbReference>
<comment type="caution">
    <text evidence="1">The sequence shown here is derived from an EMBL/GenBank/DDBJ whole genome shotgun (WGS) entry which is preliminary data.</text>
</comment>
<reference evidence="1 2" key="1">
    <citation type="journal article" date="2018" name="Front. Plant Sci.">
        <title>Red Clover (Trifolium pratense) and Zigzag Clover (T. medium) - A Picture of Genomic Similarities and Differences.</title>
        <authorList>
            <person name="Dluhosova J."/>
            <person name="Istvanek J."/>
            <person name="Nedelnik J."/>
            <person name="Repkova J."/>
        </authorList>
    </citation>
    <scope>NUCLEOTIDE SEQUENCE [LARGE SCALE GENOMIC DNA]</scope>
    <source>
        <strain evidence="2">cv. 10/8</strain>
        <tissue evidence="1">Leaf</tissue>
    </source>
</reference>
<dbReference type="EMBL" id="LXQA010108010">
    <property type="protein sequence ID" value="MCI17997.1"/>
    <property type="molecule type" value="Genomic_DNA"/>
</dbReference>
<dbReference type="InterPro" id="IPR052929">
    <property type="entry name" value="RNase_H-like_EbsB-rel"/>
</dbReference>
<sequence length="68" mass="7901">MQAAQLWQQWAMIKGLLEEQQQLELQQTAGRSTQQWQQPPSGYLKCNVDASFYNTTEASGWGWCLRDH</sequence>
<name>A0A392Q1Y7_9FABA</name>
<proteinExistence type="predicted"/>
<dbReference type="PANTHER" id="PTHR47074:SF11">
    <property type="entry name" value="REVERSE TRANSCRIPTASE-LIKE PROTEIN"/>
    <property type="match status" value="1"/>
</dbReference>
<dbReference type="AlphaFoldDB" id="A0A392Q1Y7"/>
<protein>
    <submittedName>
        <fullName evidence="1">Uncharacterized protein</fullName>
    </submittedName>
</protein>
<evidence type="ECO:0000313" key="2">
    <source>
        <dbReference type="Proteomes" id="UP000265520"/>
    </source>
</evidence>
<evidence type="ECO:0000313" key="1">
    <source>
        <dbReference type="EMBL" id="MCI17997.1"/>
    </source>
</evidence>